<proteinExistence type="predicted"/>
<dbReference type="PATRIC" id="fig|1727163.4.peg.2173"/>
<dbReference type="InterPro" id="IPR024078">
    <property type="entry name" value="LmbE-like_dom_sf"/>
</dbReference>
<dbReference type="GO" id="GO:0016811">
    <property type="term" value="F:hydrolase activity, acting on carbon-nitrogen (but not peptide) bonds, in linear amides"/>
    <property type="evidence" value="ECO:0007669"/>
    <property type="project" value="TreeGrafter"/>
</dbReference>
<organism evidence="1 2">
    <name type="scientific">Algoriphagus sanaruensis</name>
    <dbReference type="NCBI Taxonomy" id="1727163"/>
    <lineage>
        <taxon>Bacteria</taxon>
        <taxon>Pseudomonadati</taxon>
        <taxon>Bacteroidota</taxon>
        <taxon>Cytophagia</taxon>
        <taxon>Cytophagales</taxon>
        <taxon>Cyclobacteriaceae</taxon>
        <taxon>Algoriphagus</taxon>
    </lineage>
</organism>
<dbReference type="Proteomes" id="UP000073816">
    <property type="component" value="Chromosome"/>
</dbReference>
<dbReference type="RefSeq" id="WP_067547037.1">
    <property type="nucleotide sequence ID" value="NZ_CP012836.1"/>
</dbReference>
<dbReference type="PANTHER" id="PTHR12993">
    <property type="entry name" value="N-ACETYLGLUCOSAMINYL-PHOSPHATIDYLINOSITOL DE-N-ACETYLASE-RELATED"/>
    <property type="match status" value="1"/>
</dbReference>
<dbReference type="Pfam" id="PF02585">
    <property type="entry name" value="PIG-L"/>
    <property type="match status" value="1"/>
</dbReference>
<accession>A0A142ENY5</accession>
<reference evidence="2" key="1">
    <citation type="submission" date="2015-09" db="EMBL/GenBank/DDBJ databases">
        <title>Complete sequence of Algoriphagus sp. M8-2.</title>
        <authorList>
            <person name="Shintani M."/>
        </authorList>
    </citation>
    <scope>NUCLEOTIDE SEQUENCE [LARGE SCALE GENOMIC DNA]</scope>
    <source>
        <strain evidence="2">M8-2</strain>
    </source>
</reference>
<dbReference type="InterPro" id="IPR003737">
    <property type="entry name" value="GlcNAc_PI_deacetylase-related"/>
</dbReference>
<dbReference type="KEGG" id="alm:AO498_10410"/>
<dbReference type="EMBL" id="CP012836">
    <property type="protein sequence ID" value="AMQ56840.1"/>
    <property type="molecule type" value="Genomic_DNA"/>
</dbReference>
<evidence type="ECO:0000313" key="2">
    <source>
        <dbReference type="Proteomes" id="UP000073816"/>
    </source>
</evidence>
<gene>
    <name evidence="1" type="ORF">AO498_10410</name>
</gene>
<keyword evidence="2" id="KW-1185">Reference proteome</keyword>
<dbReference type="SUPFAM" id="SSF102588">
    <property type="entry name" value="LmbE-like"/>
    <property type="match status" value="1"/>
</dbReference>
<protein>
    <recommendedName>
        <fullName evidence="3">GlcNAc-PI de-N-acetylase</fullName>
    </recommendedName>
</protein>
<reference evidence="1 2" key="2">
    <citation type="journal article" date="2016" name="Genome Announc.">
        <title>Complete Genome Sequence of Algoriphagus sp. Strain M8-2, Isolated from a Brackish Lake.</title>
        <authorList>
            <person name="Muraguchi Y."/>
            <person name="Kushimoto K."/>
            <person name="Ohtsubo Y."/>
            <person name="Suzuki T."/>
            <person name="Dohra H."/>
            <person name="Kimbara K."/>
            <person name="Shintani M."/>
        </authorList>
    </citation>
    <scope>NUCLEOTIDE SEQUENCE [LARGE SCALE GENOMIC DNA]</scope>
    <source>
        <strain evidence="1 2">M8-2</strain>
    </source>
</reference>
<name>A0A142ENY5_9BACT</name>
<sequence length="284" mass="31936">MRKFLIVSLGIILMIFLLAPWALIQYGRGKLHDLSIPQRDFLLAQSTSKKVLAIFPHPDDEVTVSGTILGLKELGHEVKLICLTRGEKGKSSGIEDEIQLARQRTLEMQNAAAILGVDSLILLDYPDSGLSGIGLDSLKKIVKQLISEIKPHVLLSYDSKVGLYGHSDHRLTGLAVQEVFLENKGTLDFTPSEMYQVTLCKNQIDVALQLSSGFQRNYPENPADGLPQPDFSVVTQPYFKTVLKVMKAHESQQKVLQDLMPFHDRIPSWIYSRIFDREYFAEVK</sequence>
<dbReference type="AlphaFoldDB" id="A0A142ENY5"/>
<dbReference type="OrthoDB" id="9790023at2"/>
<evidence type="ECO:0000313" key="1">
    <source>
        <dbReference type="EMBL" id="AMQ56840.1"/>
    </source>
</evidence>
<dbReference type="Gene3D" id="3.40.50.10320">
    <property type="entry name" value="LmbE-like"/>
    <property type="match status" value="1"/>
</dbReference>
<dbReference type="STRING" id="1727163.AO498_10410"/>
<evidence type="ECO:0008006" key="3">
    <source>
        <dbReference type="Google" id="ProtNLM"/>
    </source>
</evidence>
<dbReference type="PANTHER" id="PTHR12993:SF11">
    <property type="entry name" value="N-ACETYLGLUCOSAMINYL-PHOSPHATIDYLINOSITOL DE-N-ACETYLASE"/>
    <property type="match status" value="1"/>
</dbReference>